<proteinExistence type="predicted"/>
<evidence type="ECO:0000256" key="1">
    <source>
        <dbReference type="SAM" id="MobiDB-lite"/>
    </source>
</evidence>
<keyword evidence="3" id="KW-1185">Reference proteome</keyword>
<name>A0A0L6VIS3_9BASI</name>
<organism evidence="2 3">
    <name type="scientific">Puccinia sorghi</name>
    <dbReference type="NCBI Taxonomy" id="27349"/>
    <lineage>
        <taxon>Eukaryota</taxon>
        <taxon>Fungi</taxon>
        <taxon>Dikarya</taxon>
        <taxon>Basidiomycota</taxon>
        <taxon>Pucciniomycotina</taxon>
        <taxon>Pucciniomycetes</taxon>
        <taxon>Pucciniales</taxon>
        <taxon>Pucciniaceae</taxon>
        <taxon>Puccinia</taxon>
    </lineage>
</organism>
<dbReference type="Proteomes" id="UP000037035">
    <property type="component" value="Unassembled WGS sequence"/>
</dbReference>
<sequence length="167" mass="18067">MSDVEREKLTIDKVGGLFLQCLAKAPPGTDSKNFEYSVSQPLDDMSTTPTFGQVTTIIQSALSKVSKGSTSVLSPGTIPSDVEMSVNAISSRRNDRYKPPHRRSNDQTNKPSSGKFSIEKATLYRGKGHSESLMEKFGYACLYCRETGIPTAISTGKITPITAGLLL</sequence>
<comment type="caution">
    <text evidence="2">The sequence shown here is derived from an EMBL/GenBank/DDBJ whole genome shotgun (WGS) entry which is preliminary data.</text>
</comment>
<feature type="compositionally biased region" description="Polar residues" evidence="1">
    <location>
        <begin position="106"/>
        <end position="115"/>
    </location>
</feature>
<dbReference type="AlphaFoldDB" id="A0A0L6VIS3"/>
<reference evidence="2 3" key="1">
    <citation type="submission" date="2015-08" db="EMBL/GenBank/DDBJ databases">
        <title>Next Generation Sequencing and Analysis of the Genome of Puccinia sorghi L Schw, the Causal Agent of Maize Common Rust.</title>
        <authorList>
            <person name="Rochi L."/>
            <person name="Burguener G."/>
            <person name="Darino M."/>
            <person name="Turjanski A."/>
            <person name="Kreff E."/>
            <person name="Dieguez M.J."/>
            <person name="Sacco F."/>
        </authorList>
    </citation>
    <scope>NUCLEOTIDE SEQUENCE [LARGE SCALE GENOMIC DNA]</scope>
    <source>
        <strain evidence="2 3">RO10H11247</strain>
    </source>
</reference>
<accession>A0A0L6VIS3</accession>
<dbReference type="OrthoDB" id="2506816at2759"/>
<dbReference type="EMBL" id="LAVV01005886">
    <property type="protein sequence ID" value="KNZ60614.1"/>
    <property type="molecule type" value="Genomic_DNA"/>
</dbReference>
<protein>
    <submittedName>
        <fullName evidence="2">Uncharacterized protein</fullName>
    </submittedName>
</protein>
<dbReference type="VEuPathDB" id="FungiDB:VP01_1529g7"/>
<gene>
    <name evidence="2" type="ORF">VP01_1529g7</name>
</gene>
<evidence type="ECO:0000313" key="2">
    <source>
        <dbReference type="EMBL" id="KNZ60614.1"/>
    </source>
</evidence>
<feature type="region of interest" description="Disordered" evidence="1">
    <location>
        <begin position="89"/>
        <end position="119"/>
    </location>
</feature>
<evidence type="ECO:0000313" key="3">
    <source>
        <dbReference type="Proteomes" id="UP000037035"/>
    </source>
</evidence>